<sequence>MSSMLKSNLKLCDIISSAFNLHVFYIEPGGKITYESPNKQSLNPLYENQKQNLFTQLNLYTSKSYNFPLIQKSAFSETFILVSVLNNQSFEGTVLIGPSISYPLSDDRVHGIINDSLGFFYRDKVVQYYSSIPIVQHERLLNICSIVFQLFNHVYISPETVWERNGELAEPDIKMEKTDLMISKNLQSNIYHERLFEKKMIEMIKEGRVEELSSLPTLKEEEVASVLSKTSYFRSNKNHIITLITLVSRAAIEGGLHEEIAFSLHDRFIQQLEEITTLEEIRELAKEVLYTYAEKVRQAKNERYSKTVTACKDYIYKHIYENISHNDIALQVELSPKYLSVLFKKEVGISVSDYIQQTKIGEAKKLLAYSKTPISEICTLLNFNDQSYFTKVFKKVTGVTPMYFRERHHLLDRK</sequence>
<evidence type="ECO:0000259" key="4">
    <source>
        <dbReference type="PROSITE" id="PS01124"/>
    </source>
</evidence>
<keyword evidence="3" id="KW-0804">Transcription</keyword>
<organism evidence="5 6">
    <name type="scientific">Paenibacillus odorifer</name>
    <dbReference type="NCBI Taxonomy" id="189426"/>
    <lineage>
        <taxon>Bacteria</taxon>
        <taxon>Bacillati</taxon>
        <taxon>Bacillota</taxon>
        <taxon>Bacilli</taxon>
        <taxon>Bacillales</taxon>
        <taxon>Paenibacillaceae</taxon>
        <taxon>Paenibacillus</taxon>
    </lineage>
</organism>
<accession>A0AAD0KH11</accession>
<dbReference type="Gene3D" id="1.10.10.60">
    <property type="entry name" value="Homeodomain-like"/>
    <property type="match status" value="2"/>
</dbReference>
<dbReference type="InterPro" id="IPR009057">
    <property type="entry name" value="Homeodomain-like_sf"/>
</dbReference>
<name>A0AAD0KH11_9BACL</name>
<evidence type="ECO:0000313" key="6">
    <source>
        <dbReference type="Proteomes" id="UP000249163"/>
    </source>
</evidence>
<gene>
    <name evidence="5" type="ORF">CD191_07050</name>
</gene>
<evidence type="ECO:0000313" key="5">
    <source>
        <dbReference type="EMBL" id="AWV32389.1"/>
    </source>
</evidence>
<dbReference type="AlphaFoldDB" id="A0AAD0KH11"/>
<dbReference type="GO" id="GO:0043565">
    <property type="term" value="F:sequence-specific DNA binding"/>
    <property type="evidence" value="ECO:0007669"/>
    <property type="project" value="InterPro"/>
</dbReference>
<reference evidence="5 6" key="1">
    <citation type="submission" date="2017-06" db="EMBL/GenBank/DDBJ databases">
        <title>Complete genome sequence of Paenibacillus odorifer CBA7130.</title>
        <authorList>
            <person name="Nam Y.-D."/>
            <person name="Kang J."/>
            <person name="Chung W.-H."/>
        </authorList>
    </citation>
    <scope>NUCLEOTIDE SEQUENCE [LARGE SCALE GENOMIC DNA]</scope>
    <source>
        <strain evidence="5 6">CBA7130</strain>
    </source>
</reference>
<dbReference type="SUPFAM" id="SSF46689">
    <property type="entry name" value="Homeodomain-like"/>
    <property type="match status" value="2"/>
</dbReference>
<evidence type="ECO:0000256" key="2">
    <source>
        <dbReference type="ARBA" id="ARBA00023125"/>
    </source>
</evidence>
<dbReference type="PRINTS" id="PR00032">
    <property type="entry name" value="HTHARAC"/>
</dbReference>
<dbReference type="InterPro" id="IPR018062">
    <property type="entry name" value="HTH_AraC-typ_CS"/>
</dbReference>
<proteinExistence type="predicted"/>
<evidence type="ECO:0000256" key="3">
    <source>
        <dbReference type="ARBA" id="ARBA00023163"/>
    </source>
</evidence>
<dbReference type="PANTHER" id="PTHR43280">
    <property type="entry name" value="ARAC-FAMILY TRANSCRIPTIONAL REGULATOR"/>
    <property type="match status" value="1"/>
</dbReference>
<dbReference type="SMART" id="SM00342">
    <property type="entry name" value="HTH_ARAC"/>
    <property type="match status" value="1"/>
</dbReference>
<protein>
    <recommendedName>
        <fullName evidence="4">HTH araC/xylS-type domain-containing protein</fullName>
    </recommendedName>
</protein>
<evidence type="ECO:0000256" key="1">
    <source>
        <dbReference type="ARBA" id="ARBA00023015"/>
    </source>
</evidence>
<dbReference type="EMBL" id="CP021965">
    <property type="protein sequence ID" value="AWV32389.1"/>
    <property type="molecule type" value="Genomic_DNA"/>
</dbReference>
<dbReference type="PROSITE" id="PS01124">
    <property type="entry name" value="HTH_ARAC_FAMILY_2"/>
    <property type="match status" value="1"/>
</dbReference>
<feature type="domain" description="HTH araC/xylS-type" evidence="4">
    <location>
        <begin position="309"/>
        <end position="407"/>
    </location>
</feature>
<keyword evidence="2" id="KW-0238">DNA-binding</keyword>
<keyword evidence="1" id="KW-0805">Transcription regulation</keyword>
<dbReference type="InterPro" id="IPR018060">
    <property type="entry name" value="HTH_AraC"/>
</dbReference>
<dbReference type="PANTHER" id="PTHR43280:SF34">
    <property type="entry name" value="ARAC-FAMILY TRANSCRIPTIONAL REGULATOR"/>
    <property type="match status" value="1"/>
</dbReference>
<dbReference type="PROSITE" id="PS00041">
    <property type="entry name" value="HTH_ARAC_FAMILY_1"/>
    <property type="match status" value="1"/>
</dbReference>
<dbReference type="Proteomes" id="UP000249163">
    <property type="component" value="Chromosome"/>
</dbReference>
<dbReference type="GO" id="GO:0003700">
    <property type="term" value="F:DNA-binding transcription factor activity"/>
    <property type="evidence" value="ECO:0007669"/>
    <property type="project" value="InterPro"/>
</dbReference>
<dbReference type="InterPro" id="IPR020449">
    <property type="entry name" value="Tscrpt_reg_AraC-type_HTH"/>
</dbReference>
<dbReference type="Pfam" id="PF12833">
    <property type="entry name" value="HTH_18"/>
    <property type="match status" value="1"/>
</dbReference>